<name>A0ACD3Z0D8_FUSSC</name>
<evidence type="ECO:0000313" key="2">
    <source>
        <dbReference type="Proteomes" id="UP000830768"/>
    </source>
</evidence>
<dbReference type="Proteomes" id="UP000830768">
    <property type="component" value="Chromosome 4"/>
</dbReference>
<gene>
    <name evidence="1" type="ORF">LCI18_005639</name>
</gene>
<dbReference type="EMBL" id="CP090033">
    <property type="protein sequence ID" value="UPK94704.1"/>
    <property type="molecule type" value="Genomic_DNA"/>
</dbReference>
<organism evidence="1 2">
    <name type="scientific">Fusarium solani subsp. cucurbitae</name>
    <name type="common">Neocosmosporum cucurbitae</name>
    <dbReference type="NCBI Taxonomy" id="2747967"/>
    <lineage>
        <taxon>Eukaryota</taxon>
        <taxon>Fungi</taxon>
        <taxon>Dikarya</taxon>
        <taxon>Ascomycota</taxon>
        <taxon>Pezizomycotina</taxon>
        <taxon>Sordariomycetes</taxon>
        <taxon>Hypocreomycetidae</taxon>
        <taxon>Hypocreales</taxon>
        <taxon>Nectriaceae</taxon>
        <taxon>Fusarium</taxon>
        <taxon>Fusarium solani species complex</taxon>
    </lineage>
</organism>
<sequence>MLVLVAGATGNLGLHIIDALSARGHKVRGLGRTPSKLDGARKAKLDGFVTSQSYYDIPALEEAVDGVDAVICAYQGLPELHLDAQLLLLRAAERAGVQKDLKLGMHQSYDPQICFRQQVQLTSTIKPIYIFTGAFAEVFFSLPGHGNFSPANNGPWDPAAKTLDVWGTGNEKWNLTTEQDAAAVTAALVSREDAAQGGFWSFNSGEYSANDIARIYKEVRGKEVTLKMRGSVDELEQAALTARSQRPYRDYFSYIGLFYQLYQINGAYALRNVQNESIGIKGTALEEFLRANPRV</sequence>
<proteinExistence type="predicted"/>
<reference evidence="1" key="1">
    <citation type="submission" date="2021-11" db="EMBL/GenBank/DDBJ databases">
        <title>Fusarium solani-melongenae Genome sequencing and assembly.</title>
        <authorList>
            <person name="Xie S."/>
            <person name="Huang L."/>
            <person name="Zhang X."/>
        </authorList>
    </citation>
    <scope>NUCLEOTIDE SEQUENCE</scope>
    <source>
        <strain evidence="1">CRI 24-3</strain>
    </source>
</reference>
<keyword evidence="2" id="KW-1185">Reference proteome</keyword>
<accession>A0ACD3Z0D8</accession>
<protein>
    <submittedName>
        <fullName evidence="1">Uncharacterized protein</fullName>
    </submittedName>
</protein>
<evidence type="ECO:0000313" key="1">
    <source>
        <dbReference type="EMBL" id="UPK94704.1"/>
    </source>
</evidence>